<evidence type="ECO:0000313" key="2">
    <source>
        <dbReference type="Proteomes" id="UP000029585"/>
    </source>
</evidence>
<dbReference type="HOGENOM" id="CLU_2437045_0_0_9"/>
<dbReference type="Proteomes" id="UP000029585">
    <property type="component" value="Unassembled WGS sequence"/>
</dbReference>
<dbReference type="EMBL" id="ADLO01000056">
    <property type="protein sequence ID" value="KGF55576.1"/>
    <property type="molecule type" value="Genomic_DNA"/>
</dbReference>
<dbReference type="eggNOG" id="ENOG50341G8">
    <property type="taxonomic scope" value="Bacteria"/>
</dbReference>
<protein>
    <submittedName>
        <fullName evidence="1">Uncharacterized protein</fullName>
    </submittedName>
</protein>
<evidence type="ECO:0000313" key="1">
    <source>
        <dbReference type="EMBL" id="KGF55576.1"/>
    </source>
</evidence>
<proteinExistence type="predicted"/>
<comment type="caution">
    <text evidence="1">The sequence shown here is derived from an EMBL/GenBank/DDBJ whole genome shotgun (WGS) entry which is preliminary data.</text>
</comment>
<dbReference type="RefSeq" id="WP_044940957.1">
    <property type="nucleotide sequence ID" value="NZ_KN174163.1"/>
</dbReference>
<keyword evidence="2" id="KW-1185">Reference proteome</keyword>
<sequence>MGVLLIRELNVDGCGDFADVLVQTDQPVTPEQMKELHHELTRLNNEQECPDTDDVVEEAVKNTLGETARCIDYALLEYGGAGRHCDENFH</sequence>
<organism evidence="1 2">
    <name type="scientific">Flavonifractor plautii 1_3_50AFAA</name>
    <dbReference type="NCBI Taxonomy" id="742738"/>
    <lineage>
        <taxon>Bacteria</taxon>
        <taxon>Bacillati</taxon>
        <taxon>Bacillota</taxon>
        <taxon>Clostridia</taxon>
        <taxon>Eubacteriales</taxon>
        <taxon>Oscillospiraceae</taxon>
        <taxon>Flavonifractor</taxon>
    </lineage>
</organism>
<gene>
    <name evidence="1" type="ORF">HMPREF9460_01889</name>
</gene>
<reference evidence="1 2" key="1">
    <citation type="submission" date="2011-08" db="EMBL/GenBank/DDBJ databases">
        <title>The Genome Sequence of Clostridium orbiscindens 1_3_50AFAA.</title>
        <authorList>
            <consortium name="The Broad Institute Genome Sequencing Platform"/>
            <person name="Earl A."/>
            <person name="Ward D."/>
            <person name="Feldgarden M."/>
            <person name="Gevers D."/>
            <person name="Daigneault M."/>
            <person name="Strauss J."/>
            <person name="Allen-Vercoe E."/>
            <person name="Young S.K."/>
            <person name="Zeng Q."/>
            <person name="Gargeya S."/>
            <person name="Fitzgerald M."/>
            <person name="Haas B."/>
            <person name="Abouelleil A."/>
            <person name="Alvarado L."/>
            <person name="Arachchi H.M."/>
            <person name="Berlin A."/>
            <person name="Brown A."/>
            <person name="Chapman S.B."/>
            <person name="Chen Z."/>
            <person name="Dunbar C."/>
            <person name="Freedman E."/>
            <person name="Gearin G."/>
            <person name="Gellesch M."/>
            <person name="Goldberg J."/>
            <person name="Griggs A."/>
            <person name="Gujja S."/>
            <person name="Heiman D."/>
            <person name="Howarth C."/>
            <person name="Larson L."/>
            <person name="Lui A."/>
            <person name="MacDonald P.J.P."/>
            <person name="Montmayeur A."/>
            <person name="Murphy C."/>
            <person name="Neiman D."/>
            <person name="Pearson M."/>
            <person name="Priest M."/>
            <person name="Roberts A."/>
            <person name="Saif S."/>
            <person name="Shea T."/>
            <person name="Shenoy N."/>
            <person name="Sisk P."/>
            <person name="Stolte C."/>
            <person name="Sykes S."/>
            <person name="Wortman J."/>
            <person name="Nusbaum C."/>
            <person name="Birren B."/>
        </authorList>
    </citation>
    <scope>NUCLEOTIDE SEQUENCE [LARGE SCALE GENOMIC DNA]</scope>
    <source>
        <strain evidence="1 2">1_3_50AFAA</strain>
    </source>
</reference>
<name>A0A096B962_FLAPL</name>
<dbReference type="PATRIC" id="fig|742738.3.peg.1940"/>
<dbReference type="AlphaFoldDB" id="A0A096B962"/>
<accession>A0A096B962</accession>